<sequence>MANKRNLKKAIKAACGDLAGECLIARDLVPGIDRKKMTDIFFDIADLQYVSIDNVSFSFDKTEKSFDSRHEYKKARAKYYKTAYKKLNDDFKKGVDDIIARMNSSLGEQQKAANKARAEK</sequence>
<reference evidence="1 2" key="1">
    <citation type="submission" date="2019-02" db="EMBL/GenBank/DDBJ databases">
        <title>Isolation and identification of novel species under the genus Muribaculum.</title>
        <authorList>
            <person name="Miyake S."/>
            <person name="Ding Y."/>
            <person name="Low A."/>
            <person name="Soh M."/>
            <person name="Seedorf H."/>
        </authorList>
    </citation>
    <scope>NUCLEOTIDE SEQUENCE [LARGE SCALE GENOMIC DNA]</scope>
    <source>
        <strain evidence="1 2">TLL-A4</strain>
    </source>
</reference>
<dbReference type="OrthoDB" id="1121857at2"/>
<dbReference type="KEGG" id="mgod:E7746_04155"/>
<protein>
    <submittedName>
        <fullName evidence="1">Uncharacterized protein</fullName>
    </submittedName>
</protein>
<dbReference type="Proteomes" id="UP000297031">
    <property type="component" value="Chromosome"/>
</dbReference>
<dbReference type="EMBL" id="CP039393">
    <property type="protein sequence ID" value="QCD35131.1"/>
    <property type="molecule type" value="Genomic_DNA"/>
</dbReference>
<dbReference type="RefSeq" id="WP_123395907.1">
    <property type="nucleotide sequence ID" value="NZ_CP039393.1"/>
</dbReference>
<keyword evidence="2" id="KW-1185">Reference proteome</keyword>
<dbReference type="AlphaFoldDB" id="A0A4P7VMY0"/>
<organism evidence="1 2">
    <name type="scientific">Muribaculum gordoncarteri</name>
    <dbReference type="NCBI Taxonomy" id="2530390"/>
    <lineage>
        <taxon>Bacteria</taxon>
        <taxon>Pseudomonadati</taxon>
        <taxon>Bacteroidota</taxon>
        <taxon>Bacteroidia</taxon>
        <taxon>Bacteroidales</taxon>
        <taxon>Muribaculaceae</taxon>
        <taxon>Muribaculum</taxon>
    </lineage>
</organism>
<accession>A0A4P7VMY0</accession>
<evidence type="ECO:0000313" key="1">
    <source>
        <dbReference type="EMBL" id="QCD35131.1"/>
    </source>
</evidence>
<name>A0A4P7VMY0_9BACT</name>
<proteinExistence type="predicted"/>
<evidence type="ECO:0000313" key="2">
    <source>
        <dbReference type="Proteomes" id="UP000297031"/>
    </source>
</evidence>
<gene>
    <name evidence="1" type="ORF">E7746_04155</name>
</gene>